<comment type="caution">
    <text evidence="6">The sequence shown here is derived from an EMBL/GenBank/DDBJ whole genome shotgun (WGS) entry which is preliminary data.</text>
</comment>
<keyword evidence="7" id="KW-1185">Reference proteome</keyword>
<dbReference type="OrthoDB" id="9806538at2"/>
<evidence type="ECO:0000313" key="6">
    <source>
        <dbReference type="EMBL" id="GAJ28513.1"/>
    </source>
</evidence>
<name>A0A023D2W7_ACIMT</name>
<proteinExistence type="inferred from homology"/>
<dbReference type="RefSeq" id="WP_042057230.1">
    <property type="nucleotide sequence ID" value="NZ_BAND01000030.1"/>
</dbReference>
<dbReference type="Gene3D" id="1.10.10.10">
    <property type="entry name" value="Winged helix-like DNA-binding domain superfamily/Winged helix DNA-binding domain"/>
    <property type="match status" value="1"/>
</dbReference>
<keyword evidence="4" id="KW-0804">Transcription</keyword>
<accession>A0A023D2W7</accession>
<dbReference type="Pfam" id="PF00126">
    <property type="entry name" value="HTH_1"/>
    <property type="match status" value="1"/>
</dbReference>
<dbReference type="Gene3D" id="3.40.190.290">
    <property type="match status" value="1"/>
</dbReference>
<organism evidence="6 7">
    <name type="scientific">Acidomonas methanolica NBRC 104435</name>
    <dbReference type="NCBI Taxonomy" id="1231351"/>
    <lineage>
        <taxon>Bacteria</taxon>
        <taxon>Pseudomonadati</taxon>
        <taxon>Pseudomonadota</taxon>
        <taxon>Alphaproteobacteria</taxon>
        <taxon>Acetobacterales</taxon>
        <taxon>Acetobacteraceae</taxon>
        <taxon>Acidomonas</taxon>
    </lineage>
</organism>
<dbReference type="PANTHER" id="PTHR30427">
    <property type="entry name" value="TRANSCRIPTIONAL ACTIVATOR PROTEIN LYSR"/>
    <property type="match status" value="1"/>
</dbReference>
<feature type="domain" description="HTH lysR-type" evidence="5">
    <location>
        <begin position="1"/>
        <end position="58"/>
    </location>
</feature>
<dbReference type="GO" id="GO:0003700">
    <property type="term" value="F:DNA-binding transcription factor activity"/>
    <property type="evidence" value="ECO:0007669"/>
    <property type="project" value="InterPro"/>
</dbReference>
<reference evidence="7" key="1">
    <citation type="journal article" date="2014" name="FEMS Microbiol. Lett.">
        <title>Draft Genomic DNA Sequence of the Facultatively Methylotrophic Bacterium Acidomonas methanolica type strain MB58.</title>
        <authorList>
            <person name="Higashiura N."/>
            <person name="Hadano H."/>
            <person name="Hirakawa H."/>
            <person name="Matsutani M."/>
            <person name="Takabe S."/>
            <person name="Matsushita K."/>
            <person name="Azuma Y."/>
        </authorList>
    </citation>
    <scope>NUCLEOTIDE SEQUENCE [LARGE SCALE GENOMIC DNA]</scope>
    <source>
        <strain evidence="7">MB58</strain>
    </source>
</reference>
<dbReference type="SUPFAM" id="SSF53850">
    <property type="entry name" value="Periplasmic binding protein-like II"/>
    <property type="match status" value="1"/>
</dbReference>
<dbReference type="AlphaFoldDB" id="A0A023D2W7"/>
<dbReference type="SUPFAM" id="SSF46785">
    <property type="entry name" value="Winged helix' DNA-binding domain"/>
    <property type="match status" value="1"/>
</dbReference>
<dbReference type="InterPro" id="IPR005119">
    <property type="entry name" value="LysR_subst-bd"/>
</dbReference>
<evidence type="ECO:0000259" key="5">
    <source>
        <dbReference type="PROSITE" id="PS50931"/>
    </source>
</evidence>
<reference evidence="6 7" key="2">
    <citation type="journal article" date="2014" name="FEMS Microbiol. Lett.">
        <title>Draft genomic DNA sequence of the facultatively methylotrophic bacterium Acidomonas methanolica type strain MB58.</title>
        <authorList>
            <person name="Higashiura N."/>
            <person name="Hadano H."/>
            <person name="Hirakawa H."/>
            <person name="Matsutani M."/>
            <person name="Takabe S."/>
            <person name="Matsushita K."/>
            <person name="Azuma Y."/>
        </authorList>
    </citation>
    <scope>NUCLEOTIDE SEQUENCE [LARGE SCALE GENOMIC DNA]</scope>
    <source>
        <strain evidence="6 7">MB58</strain>
    </source>
</reference>
<dbReference type="Pfam" id="PF03466">
    <property type="entry name" value="LysR_substrate"/>
    <property type="match status" value="1"/>
</dbReference>
<sequence>MRLRQIEVFYAIMTTGSLRRAAEVLNVSQPAASKVLRYAEQSLGFALFERAGGRLVPTREARIMLPHVNAIFEKLLDLKRLTDNLRYAREGHSISIGCVPSLGLSLVPRVIQRYRAANPGIELTIDALHGPEIVTRLLNRDLDLGVVFGDYQRDGLTVHHIAEIPLLLIDRERPEGGGVALSAIDPARYIGLSENDPTARLLDMALEETGFSTSPSVRVRTHYMAAELVRLGGGCAIVDALTALHHPGLPRPCTLSPPLGIACTVLFRADHALSQIARNILALLRNELGVDLAALAA</sequence>
<evidence type="ECO:0000256" key="3">
    <source>
        <dbReference type="ARBA" id="ARBA00023125"/>
    </source>
</evidence>
<dbReference type="PANTHER" id="PTHR30427:SF1">
    <property type="entry name" value="TRANSCRIPTIONAL ACTIVATOR PROTEIN LYSR"/>
    <property type="match status" value="1"/>
</dbReference>
<keyword evidence="3" id="KW-0238">DNA-binding</keyword>
<dbReference type="GO" id="GO:0010628">
    <property type="term" value="P:positive regulation of gene expression"/>
    <property type="evidence" value="ECO:0007669"/>
    <property type="project" value="TreeGrafter"/>
</dbReference>
<protein>
    <submittedName>
        <fullName evidence="6">Transcriptional regulator LysR</fullName>
    </submittedName>
</protein>
<dbReference type="InterPro" id="IPR036390">
    <property type="entry name" value="WH_DNA-bd_sf"/>
</dbReference>
<dbReference type="GO" id="GO:0009089">
    <property type="term" value="P:lysine biosynthetic process via diaminopimelate"/>
    <property type="evidence" value="ECO:0007669"/>
    <property type="project" value="TreeGrafter"/>
</dbReference>
<evidence type="ECO:0000313" key="7">
    <source>
        <dbReference type="Proteomes" id="UP000019760"/>
    </source>
</evidence>
<evidence type="ECO:0000256" key="4">
    <source>
        <dbReference type="ARBA" id="ARBA00023163"/>
    </source>
</evidence>
<dbReference type="InterPro" id="IPR036388">
    <property type="entry name" value="WH-like_DNA-bd_sf"/>
</dbReference>
<dbReference type="PRINTS" id="PR00039">
    <property type="entry name" value="HTHLYSR"/>
</dbReference>
<evidence type="ECO:0000256" key="2">
    <source>
        <dbReference type="ARBA" id="ARBA00023015"/>
    </source>
</evidence>
<dbReference type="InterPro" id="IPR000847">
    <property type="entry name" value="LysR_HTH_N"/>
</dbReference>
<dbReference type="Proteomes" id="UP000019760">
    <property type="component" value="Unassembled WGS sequence"/>
</dbReference>
<evidence type="ECO:0000256" key="1">
    <source>
        <dbReference type="ARBA" id="ARBA00009437"/>
    </source>
</evidence>
<dbReference type="EMBL" id="BAND01000030">
    <property type="protein sequence ID" value="GAJ28513.1"/>
    <property type="molecule type" value="Genomic_DNA"/>
</dbReference>
<comment type="similarity">
    <text evidence="1">Belongs to the LysR transcriptional regulatory family.</text>
</comment>
<gene>
    <name evidence="6" type="ORF">Amme_030_013</name>
</gene>
<dbReference type="GO" id="GO:0043565">
    <property type="term" value="F:sequence-specific DNA binding"/>
    <property type="evidence" value="ECO:0007669"/>
    <property type="project" value="TreeGrafter"/>
</dbReference>
<keyword evidence="2" id="KW-0805">Transcription regulation</keyword>
<dbReference type="PROSITE" id="PS50931">
    <property type="entry name" value="HTH_LYSR"/>
    <property type="match status" value="1"/>
</dbReference>